<evidence type="ECO:0000259" key="6">
    <source>
        <dbReference type="Pfam" id="PF01850"/>
    </source>
</evidence>
<dbReference type="Proteomes" id="UP000198793">
    <property type="component" value="Unassembled WGS sequence"/>
</dbReference>
<dbReference type="Pfam" id="PF01850">
    <property type="entry name" value="PIN"/>
    <property type="match status" value="1"/>
</dbReference>
<comment type="similarity">
    <text evidence="5">Belongs to the PINc/VapC protein family.</text>
</comment>
<name>A0A1H0MZ38_9HYPH</name>
<organism evidence="7 8">
    <name type="scientific">Aureimonas jatrophae</name>
    <dbReference type="NCBI Taxonomy" id="1166073"/>
    <lineage>
        <taxon>Bacteria</taxon>
        <taxon>Pseudomonadati</taxon>
        <taxon>Pseudomonadota</taxon>
        <taxon>Alphaproteobacteria</taxon>
        <taxon>Hyphomicrobiales</taxon>
        <taxon>Aurantimonadaceae</taxon>
        <taxon>Aureimonas</taxon>
    </lineage>
</organism>
<evidence type="ECO:0000256" key="1">
    <source>
        <dbReference type="ARBA" id="ARBA00022649"/>
    </source>
</evidence>
<keyword evidence="2 5" id="KW-0540">Nuclease</keyword>
<protein>
    <recommendedName>
        <fullName evidence="5">Ribonuclease VapC</fullName>
        <shortName evidence="5">RNase VapC</shortName>
        <ecNumber evidence="5">3.1.-.-</ecNumber>
    </recommendedName>
    <alternativeName>
        <fullName evidence="5">Toxin VapC</fullName>
    </alternativeName>
</protein>
<dbReference type="RefSeq" id="WP_170842695.1">
    <property type="nucleotide sequence ID" value="NZ_FNIT01000016.1"/>
</dbReference>
<dbReference type="GO" id="GO:0004540">
    <property type="term" value="F:RNA nuclease activity"/>
    <property type="evidence" value="ECO:0007669"/>
    <property type="project" value="InterPro"/>
</dbReference>
<reference evidence="7 8" key="1">
    <citation type="submission" date="2016-10" db="EMBL/GenBank/DDBJ databases">
        <authorList>
            <person name="de Groot N.N."/>
        </authorList>
    </citation>
    <scope>NUCLEOTIDE SEQUENCE [LARGE SCALE GENOMIC DNA]</scope>
    <source>
        <strain evidence="8">L7-484,KACC 16230,DSM 25025</strain>
    </source>
</reference>
<keyword evidence="3 5" id="KW-0479">Metal-binding</keyword>
<dbReference type="AlphaFoldDB" id="A0A1H0MZ38"/>
<dbReference type="EC" id="3.1.-.-" evidence="5"/>
<keyword evidence="1 5" id="KW-1277">Toxin-antitoxin system</keyword>
<keyword evidence="8" id="KW-1185">Reference proteome</keyword>
<evidence type="ECO:0000256" key="3">
    <source>
        <dbReference type="ARBA" id="ARBA00022723"/>
    </source>
</evidence>
<keyword evidence="4 5" id="KW-0378">Hydrolase</keyword>
<accession>A0A1H0MZ38</accession>
<dbReference type="EMBL" id="FNIT01000016">
    <property type="protein sequence ID" value="SDO85684.1"/>
    <property type="molecule type" value="Genomic_DNA"/>
</dbReference>
<evidence type="ECO:0000256" key="5">
    <source>
        <dbReference type="HAMAP-Rule" id="MF_00265"/>
    </source>
</evidence>
<dbReference type="Gene3D" id="3.40.50.1010">
    <property type="entry name" value="5'-nuclease"/>
    <property type="match status" value="1"/>
</dbReference>
<feature type="domain" description="PIN" evidence="6">
    <location>
        <begin position="5"/>
        <end position="119"/>
    </location>
</feature>
<keyword evidence="5" id="KW-0800">Toxin</keyword>
<dbReference type="InterPro" id="IPR002716">
    <property type="entry name" value="PIN_dom"/>
</dbReference>
<sequence>MSARIVFDTSAVIALLRDEAGAEKVAPFVGQAAMSAVNLQELVKGLLTRGLALAVIEEIVSDLRLEIHDHDRAAAFAAAALVEATKEHGSGLGDRSCMALAIQLGIPVLTADKAWGKVKVEGLRVETVR</sequence>
<dbReference type="GO" id="GO:0016787">
    <property type="term" value="F:hydrolase activity"/>
    <property type="evidence" value="ECO:0007669"/>
    <property type="project" value="UniProtKB-KW"/>
</dbReference>
<evidence type="ECO:0000256" key="2">
    <source>
        <dbReference type="ARBA" id="ARBA00022722"/>
    </source>
</evidence>
<gene>
    <name evidence="5" type="primary">vapC</name>
    <name evidence="7" type="ORF">SAMN05192530_11620</name>
</gene>
<dbReference type="HAMAP" id="MF_00265">
    <property type="entry name" value="VapC_Nob1"/>
    <property type="match status" value="1"/>
</dbReference>
<dbReference type="SUPFAM" id="SSF88723">
    <property type="entry name" value="PIN domain-like"/>
    <property type="match status" value="1"/>
</dbReference>
<comment type="function">
    <text evidence="5">Toxic component of a toxin-antitoxin (TA) system. An RNase.</text>
</comment>
<dbReference type="GO" id="GO:0000287">
    <property type="term" value="F:magnesium ion binding"/>
    <property type="evidence" value="ECO:0007669"/>
    <property type="project" value="UniProtKB-UniRule"/>
</dbReference>
<dbReference type="GO" id="GO:0090729">
    <property type="term" value="F:toxin activity"/>
    <property type="evidence" value="ECO:0007669"/>
    <property type="project" value="UniProtKB-KW"/>
</dbReference>
<evidence type="ECO:0000256" key="4">
    <source>
        <dbReference type="ARBA" id="ARBA00022801"/>
    </source>
</evidence>
<dbReference type="CDD" id="cd18682">
    <property type="entry name" value="PIN_VapC-like"/>
    <property type="match status" value="1"/>
</dbReference>
<comment type="cofactor">
    <cofactor evidence="5">
        <name>Mg(2+)</name>
        <dbReference type="ChEBI" id="CHEBI:18420"/>
    </cofactor>
</comment>
<evidence type="ECO:0000313" key="7">
    <source>
        <dbReference type="EMBL" id="SDO85684.1"/>
    </source>
</evidence>
<feature type="binding site" evidence="5">
    <location>
        <position position="94"/>
    </location>
    <ligand>
        <name>Mg(2+)</name>
        <dbReference type="ChEBI" id="CHEBI:18420"/>
    </ligand>
</feature>
<proteinExistence type="inferred from homology"/>
<keyword evidence="5" id="KW-0460">Magnesium</keyword>
<dbReference type="STRING" id="1166073.SAMN05192530_11620"/>
<dbReference type="InterPro" id="IPR022907">
    <property type="entry name" value="VapC_family"/>
</dbReference>
<dbReference type="InterPro" id="IPR029060">
    <property type="entry name" value="PIN-like_dom_sf"/>
</dbReference>
<feature type="binding site" evidence="5">
    <location>
        <position position="8"/>
    </location>
    <ligand>
        <name>Mg(2+)</name>
        <dbReference type="ChEBI" id="CHEBI:18420"/>
    </ligand>
</feature>
<evidence type="ECO:0000313" key="8">
    <source>
        <dbReference type="Proteomes" id="UP000198793"/>
    </source>
</evidence>